<comment type="caution">
    <text evidence="2">The sequence shown here is derived from an EMBL/GenBank/DDBJ whole genome shotgun (WGS) entry which is preliminary data.</text>
</comment>
<protein>
    <recommendedName>
        <fullName evidence="4">Fimbrial assembly family protein, type IV pilus assembly protein PilN</fullName>
    </recommendedName>
</protein>
<evidence type="ECO:0000256" key="1">
    <source>
        <dbReference type="SAM" id="Phobius"/>
    </source>
</evidence>
<dbReference type="STRING" id="1618443.UV73_C0002G0114"/>
<feature type="transmembrane region" description="Helical" evidence="1">
    <location>
        <begin position="25"/>
        <end position="48"/>
    </location>
</feature>
<keyword evidence="1" id="KW-0812">Transmembrane</keyword>
<dbReference type="EMBL" id="LCFP01000002">
    <property type="protein sequence ID" value="KKS98400.1"/>
    <property type="molecule type" value="Genomic_DNA"/>
</dbReference>
<dbReference type="Proteomes" id="UP000034894">
    <property type="component" value="Unassembled WGS sequence"/>
</dbReference>
<keyword evidence="1" id="KW-0472">Membrane</keyword>
<evidence type="ECO:0008006" key="4">
    <source>
        <dbReference type="Google" id="ProtNLM"/>
    </source>
</evidence>
<proteinExistence type="predicted"/>
<organism evidence="2 3">
    <name type="scientific">Candidatus Gottesmanbacteria bacterium GW2011_GWA2_43_14</name>
    <dbReference type="NCBI Taxonomy" id="1618443"/>
    <lineage>
        <taxon>Bacteria</taxon>
        <taxon>Candidatus Gottesmaniibacteriota</taxon>
    </lineage>
</organism>
<name>A0A0G1DKL0_9BACT</name>
<dbReference type="AlphaFoldDB" id="A0A0G1DKL0"/>
<accession>A0A0G1DKL0</accession>
<sequence>MSKKTINLIIEKDDDLPVLKRLKKFAPVTAAVCLILFVLLYSISLIYLKLNTSEYNKLKAEVTSSEKKITSYQATEGLYLATFNILDVINKILAKNFSTVADTLPEVYGIDSDEIDIKTLTVDRNGQMSFSLTAYSLTALEVFVGELLNKQIDAVFSDIKAQGILRDKDGSYTMTISLKYRKSPAATS</sequence>
<keyword evidence="1" id="KW-1133">Transmembrane helix</keyword>
<evidence type="ECO:0000313" key="2">
    <source>
        <dbReference type="EMBL" id="KKS98400.1"/>
    </source>
</evidence>
<evidence type="ECO:0000313" key="3">
    <source>
        <dbReference type="Proteomes" id="UP000034894"/>
    </source>
</evidence>
<gene>
    <name evidence="2" type="ORF">UV73_C0002G0114</name>
</gene>
<reference evidence="2 3" key="1">
    <citation type="journal article" date="2015" name="Nature">
        <title>rRNA introns, odd ribosomes, and small enigmatic genomes across a large radiation of phyla.</title>
        <authorList>
            <person name="Brown C.T."/>
            <person name="Hug L.A."/>
            <person name="Thomas B.C."/>
            <person name="Sharon I."/>
            <person name="Castelle C.J."/>
            <person name="Singh A."/>
            <person name="Wilkins M.J."/>
            <person name="Williams K.H."/>
            <person name="Banfield J.F."/>
        </authorList>
    </citation>
    <scope>NUCLEOTIDE SEQUENCE [LARGE SCALE GENOMIC DNA]</scope>
</reference>